<comment type="caution">
    <text evidence="1">The sequence shown here is derived from an EMBL/GenBank/DDBJ whole genome shotgun (WGS) entry which is preliminary data.</text>
</comment>
<evidence type="ECO:0000313" key="2">
    <source>
        <dbReference type="Proteomes" id="UP001480082"/>
    </source>
</evidence>
<keyword evidence="2" id="KW-1185">Reference proteome</keyword>
<evidence type="ECO:0000313" key="1">
    <source>
        <dbReference type="EMBL" id="MER9285454.1"/>
    </source>
</evidence>
<dbReference type="Proteomes" id="UP001480082">
    <property type="component" value="Unassembled WGS sequence"/>
</dbReference>
<keyword evidence="1" id="KW-0067">ATP-binding</keyword>
<reference evidence="1 2" key="1">
    <citation type="journal article" date="2024" name="Proc. Natl. Acad. Sci. U.S.A.">
        <title>The evolutionary genomics of adaptation to stress in wild rhizobium bacteria.</title>
        <authorList>
            <person name="Kehlet-Delgado H."/>
            <person name="Montoya A.P."/>
            <person name="Jensen K.T."/>
            <person name="Wendlandt C.E."/>
            <person name="Dexheimer C."/>
            <person name="Roberts M."/>
            <person name="Torres Martinez L."/>
            <person name="Friesen M.L."/>
            <person name="Griffitts J.S."/>
            <person name="Porter S.S."/>
        </authorList>
    </citation>
    <scope>NUCLEOTIDE SEQUENCE [LARGE SCALE GENOMIC DNA]</scope>
    <source>
        <strain evidence="1 2">M0468</strain>
    </source>
</reference>
<name>A0ACC6T0F5_9HYPH</name>
<accession>A0ACC6T0F5</accession>
<gene>
    <name evidence="1" type="ORF">NKI81_15995</name>
</gene>
<dbReference type="EMBL" id="JAMYRI010000008">
    <property type="protein sequence ID" value="MER9285454.1"/>
    <property type="molecule type" value="Genomic_DNA"/>
</dbReference>
<sequence>METERDNNIKTISKESLDCIEGIAGSAEEELHNYKGPDATILATLNTWTDTNAVGGVRRIGDTAREALRELAREPVIARITLEREDGHRETIYITRGSPPTMPGVKIASYRSALGRIAALPAGDEAPIRMGGREQEALILDTTKLHPRRRDGLWDSQNSQIDSLRFGKLTVTSLRALGRPAGVPAEEDILAELLKEDALPTIVEGIRRDILRRMSLRDQPVLDKFQDEIFRLPLQSRCFLSGPPGTGKTTTLIRRLGQKLDRTALELSELALVARAERDDISHESSWIMFSPTELLRLYVKEAFVLEGVPASNERIRTWDDYRNEIARDHLGVLRTGTGSGHFVQRENDSYLSADCRGSNAARWYEAFEAYVHEQLDSELTSDREWLESSAKPELVQFAHRLGSVLSRFERRFNATAVPVMAALASQARELVEQRRQQAEKIVNKTVNRLLHENRQFLDRFAQEIARHSQEEDTEEDSGDDGEEDAPVWSRSVSREQALAIYRRTALAAARAKADRRRLASASRTGRLAAWLTTTRLPAAADLDELAVITAEQARLRRFNSVETLMPRSIPRLYKKFRRDKELAPAWYNNEPARPDDACWQEIDLLLLLLLRSCSAILASYGDGAEPPAGTIFSRVRGLYTSQVLVDEATDFSIIQLAIMRELAHPAIRSLFMCGDFNQRLTAWGITSRQDLAWIDPRIEFRAITTAYRQSAKLVALAKDVAAIGGSPGQDIVLPDRVDAEGVAPVWASNLGSVEQTAAWLADRILEVEAIVTAIPSIAVLVNDESEVEPLAAALGARLEDRNIKAAACKEGKVVGNDRDVRVFHVTHIKGMEFEAVFFVNLDQTIRSQPELFTKYLYVGSTRAATYLGITFSCDIPEEVSPLASHFCAGWPA</sequence>
<organism evidence="1 2">
    <name type="scientific">Mesorhizobium australicum</name>
    <dbReference type="NCBI Taxonomy" id="536018"/>
    <lineage>
        <taxon>Bacteria</taxon>
        <taxon>Pseudomonadati</taxon>
        <taxon>Pseudomonadota</taxon>
        <taxon>Alphaproteobacteria</taxon>
        <taxon>Hyphomicrobiales</taxon>
        <taxon>Phyllobacteriaceae</taxon>
        <taxon>Mesorhizobium</taxon>
    </lineage>
</organism>
<proteinExistence type="predicted"/>
<keyword evidence="1" id="KW-0547">Nucleotide-binding</keyword>
<protein>
    <submittedName>
        <fullName evidence="1">ATP-binding domain-containing protein</fullName>
    </submittedName>
</protein>